<organism evidence="3 4">
    <name type="scientific">Rhizophagus clarus</name>
    <dbReference type="NCBI Taxonomy" id="94130"/>
    <lineage>
        <taxon>Eukaryota</taxon>
        <taxon>Fungi</taxon>
        <taxon>Fungi incertae sedis</taxon>
        <taxon>Mucoromycota</taxon>
        <taxon>Glomeromycotina</taxon>
        <taxon>Glomeromycetes</taxon>
        <taxon>Glomerales</taxon>
        <taxon>Glomeraceae</taxon>
        <taxon>Rhizophagus</taxon>
    </lineage>
</organism>
<comment type="caution">
    <text evidence="3">The sequence shown here is derived from an EMBL/GenBank/DDBJ whole genome shotgun (WGS) entry which is preliminary data.</text>
</comment>
<feature type="domain" description="TLDc" evidence="2">
    <location>
        <begin position="301"/>
        <end position="510"/>
    </location>
</feature>
<dbReference type="InterPro" id="IPR000210">
    <property type="entry name" value="BTB/POZ_dom"/>
</dbReference>
<dbReference type="AlphaFoldDB" id="A0A2Z6RXF6"/>
<feature type="domain" description="BTB" evidence="1">
    <location>
        <begin position="24"/>
        <end position="97"/>
    </location>
</feature>
<dbReference type="InterPro" id="IPR011333">
    <property type="entry name" value="SKP1/BTB/POZ_sf"/>
</dbReference>
<protein>
    <recommendedName>
        <fullName evidence="5">BTB domain-containing protein</fullName>
    </recommendedName>
</protein>
<dbReference type="PANTHER" id="PTHR45774">
    <property type="entry name" value="BTB/POZ DOMAIN-CONTAINING"/>
    <property type="match status" value="1"/>
</dbReference>
<dbReference type="Proteomes" id="UP000247702">
    <property type="component" value="Unassembled WGS sequence"/>
</dbReference>
<dbReference type="SMART" id="SM00225">
    <property type="entry name" value="BTB"/>
    <property type="match status" value="1"/>
</dbReference>
<dbReference type="Gene3D" id="1.25.40.420">
    <property type="match status" value="1"/>
</dbReference>
<sequence>MADNKFLSKLTQNLFEILNDDEYYDIIIEVGSDPHVKFFRAHMVILNYRSPYLKRILSTNKKKKDGTLTHIKLPNILPETFQIILMYIYSGKLFLKDYDILEIIKILVAANELNLQELIPYLQLFLIRNKTKWIEQNFNLIYQTSFKNDSFLELRKFCTELISGQPEKVFNSPDFTSIPEKALISLIQNKNLQMSKVQVWEHVLKWGIAQNPELSSDPSNYSNNDFNALKNTLRQCIPFIKFTEFTSKEFLNKVYPYKKIIPEDLHENLIKYFLDHDYEPKKESVPHLTKNEVKLKSIDSKIITIQHAELISKWVDKLEITNKLENSYEFKLILRGRRDEYIGQQFHKICDNQSRTVTVFKVIGSDEILGGYNPIEWKRNSEIPESYDTTKDSFIFSFKNDDVKNHILSRVKDEEYAINNRWCGPSFGRSDLIIFRLSAMGRLIDGVNSIISSISRLSQSRGINLSPSRDTNHSQSRAFGLYCKANSYEKPIRETENYSDIEEYEIFKIIKVI</sequence>
<dbReference type="InterPro" id="IPR006571">
    <property type="entry name" value="TLDc_dom"/>
</dbReference>
<dbReference type="Pfam" id="PF07534">
    <property type="entry name" value="TLD"/>
    <property type="match status" value="1"/>
</dbReference>
<accession>A0A2Z6RXF6</accession>
<evidence type="ECO:0000259" key="2">
    <source>
        <dbReference type="PROSITE" id="PS51886"/>
    </source>
</evidence>
<gene>
    <name evidence="3" type="ORF">RclHR1_00280010</name>
</gene>
<evidence type="ECO:0000259" key="1">
    <source>
        <dbReference type="PROSITE" id="PS50097"/>
    </source>
</evidence>
<dbReference type="Pfam" id="PF00651">
    <property type="entry name" value="BTB"/>
    <property type="match status" value="1"/>
</dbReference>
<name>A0A2Z6RXF6_9GLOM</name>
<evidence type="ECO:0000313" key="4">
    <source>
        <dbReference type="Proteomes" id="UP000247702"/>
    </source>
</evidence>
<dbReference type="Gene3D" id="3.30.710.10">
    <property type="entry name" value="Potassium Channel Kv1.1, Chain A"/>
    <property type="match status" value="1"/>
</dbReference>
<dbReference type="PANTHER" id="PTHR45774:SF3">
    <property type="entry name" value="BTB (POZ) DOMAIN-CONTAINING 2B-RELATED"/>
    <property type="match status" value="1"/>
</dbReference>
<dbReference type="CDD" id="cd18186">
    <property type="entry name" value="BTB_POZ_ZBTB_KLHL-like"/>
    <property type="match status" value="1"/>
</dbReference>
<evidence type="ECO:0008006" key="5">
    <source>
        <dbReference type="Google" id="ProtNLM"/>
    </source>
</evidence>
<dbReference type="PROSITE" id="PS51886">
    <property type="entry name" value="TLDC"/>
    <property type="match status" value="1"/>
</dbReference>
<dbReference type="PROSITE" id="PS50097">
    <property type="entry name" value="BTB"/>
    <property type="match status" value="1"/>
</dbReference>
<evidence type="ECO:0000313" key="3">
    <source>
        <dbReference type="EMBL" id="GBB96618.1"/>
    </source>
</evidence>
<reference evidence="3 4" key="1">
    <citation type="submission" date="2017-11" db="EMBL/GenBank/DDBJ databases">
        <title>The genome of Rhizophagus clarus HR1 reveals common genetic basis of auxotrophy among arbuscular mycorrhizal fungi.</title>
        <authorList>
            <person name="Kobayashi Y."/>
        </authorList>
    </citation>
    <scope>NUCLEOTIDE SEQUENCE [LARGE SCALE GENOMIC DNA]</scope>
    <source>
        <strain evidence="3 4">HR1</strain>
    </source>
</reference>
<dbReference type="SUPFAM" id="SSF54695">
    <property type="entry name" value="POZ domain"/>
    <property type="match status" value="1"/>
</dbReference>
<proteinExistence type="predicted"/>
<keyword evidence="4" id="KW-1185">Reference proteome</keyword>
<dbReference type="EMBL" id="BEXD01002001">
    <property type="protein sequence ID" value="GBB96618.1"/>
    <property type="molecule type" value="Genomic_DNA"/>
</dbReference>